<name>A0A0C7N3R3_9SACH</name>
<comment type="function">
    <text evidence="1">Involved in the metabolism of ADP-ribose 1',2'-cyclic phosphate which is produced as a consequence of tRNA splicing.</text>
</comment>
<dbReference type="EMBL" id="LN736364">
    <property type="protein sequence ID" value="CEP62595.1"/>
    <property type="molecule type" value="Genomic_DNA"/>
</dbReference>
<dbReference type="Pfam" id="PF07823">
    <property type="entry name" value="CPDase"/>
    <property type="match status" value="1"/>
</dbReference>
<dbReference type="OrthoDB" id="514292at2759"/>
<evidence type="ECO:0000313" key="6">
    <source>
        <dbReference type="Proteomes" id="UP000054304"/>
    </source>
</evidence>
<reference evidence="5 6" key="1">
    <citation type="submission" date="2014-12" db="EMBL/GenBank/DDBJ databases">
        <authorList>
            <person name="Neuveglise Cecile"/>
        </authorList>
    </citation>
    <scope>NUCLEOTIDE SEQUENCE [LARGE SCALE GENOMIC DNA]</scope>
    <source>
        <strain evidence="5 6">CBS 12615</strain>
    </source>
</reference>
<dbReference type="AlphaFoldDB" id="A0A0C7N3R3"/>
<protein>
    <recommendedName>
        <fullName evidence="4">2',3'-cyclic-nucleotide 3'-phosphodiesterase</fullName>
        <ecNumber evidence="3">3.1.4.37</ecNumber>
    </recommendedName>
</protein>
<dbReference type="EC" id="3.1.4.37" evidence="3"/>
<gene>
    <name evidence="5" type="ORF">LALA0_S05e09120g</name>
</gene>
<dbReference type="STRING" id="1245769.A0A0C7N3R3"/>
<evidence type="ECO:0000256" key="2">
    <source>
        <dbReference type="ARBA" id="ARBA00006037"/>
    </source>
</evidence>
<proteinExistence type="inferred from homology"/>
<dbReference type="Gene3D" id="3.90.1140.10">
    <property type="entry name" value="Cyclic phosphodiesterase"/>
    <property type="match status" value="1"/>
</dbReference>
<organism evidence="5 6">
    <name type="scientific">Lachancea lanzarotensis</name>
    <dbReference type="NCBI Taxonomy" id="1245769"/>
    <lineage>
        <taxon>Eukaryota</taxon>
        <taxon>Fungi</taxon>
        <taxon>Dikarya</taxon>
        <taxon>Ascomycota</taxon>
        <taxon>Saccharomycotina</taxon>
        <taxon>Saccharomycetes</taxon>
        <taxon>Saccharomycetales</taxon>
        <taxon>Saccharomycetaceae</taxon>
        <taxon>Lachancea</taxon>
    </lineage>
</organism>
<dbReference type="RefSeq" id="XP_022628820.1">
    <property type="nucleotide sequence ID" value="XM_022772503.1"/>
</dbReference>
<evidence type="ECO:0000256" key="3">
    <source>
        <dbReference type="ARBA" id="ARBA00012317"/>
    </source>
</evidence>
<dbReference type="GeneID" id="34686064"/>
<evidence type="ECO:0000256" key="4">
    <source>
        <dbReference type="ARBA" id="ARBA00014478"/>
    </source>
</evidence>
<dbReference type="Proteomes" id="UP000054304">
    <property type="component" value="Unassembled WGS sequence"/>
</dbReference>
<dbReference type="GO" id="GO:0004113">
    <property type="term" value="F:2',3'-cyclic-nucleotide 3'-phosphodiesterase activity"/>
    <property type="evidence" value="ECO:0007669"/>
    <property type="project" value="UniProtKB-EC"/>
</dbReference>
<evidence type="ECO:0000256" key="1">
    <source>
        <dbReference type="ARBA" id="ARBA00003831"/>
    </source>
</evidence>
<sequence>MGVAVWFVPHAGSAVYETLQSLILSLQTLFPDAPAFEPHLTITSQLKCDSKNDVQQILTTCVAAFGAVKTRLKEDNETIVSFTGAGIGKGYFTKVRLLCPENKYLMGIAQIVRELFVAETAEEASQWLLEEFRPHISLVYSDMYHVNQALERVIAQRIEDTLDLSLRENAVAGERNQKSWSFSRLSPGWSLPGTFKVVNCDGPIQDWHVLGSVEV</sequence>
<dbReference type="SUPFAM" id="SSF55144">
    <property type="entry name" value="LigT-like"/>
    <property type="match status" value="1"/>
</dbReference>
<dbReference type="GO" id="GO:0009187">
    <property type="term" value="P:cyclic nucleotide metabolic process"/>
    <property type="evidence" value="ECO:0007669"/>
    <property type="project" value="EnsemblFungi"/>
</dbReference>
<keyword evidence="6" id="KW-1185">Reference proteome</keyword>
<accession>A0A0C7N3R3</accession>
<evidence type="ECO:0000313" key="5">
    <source>
        <dbReference type="EMBL" id="CEP62595.1"/>
    </source>
</evidence>
<dbReference type="PANTHER" id="PTHR28141">
    <property type="entry name" value="2',3'-CYCLIC-NUCLEOTIDE 3'-PHOSPHODIESTERASE"/>
    <property type="match status" value="1"/>
</dbReference>
<dbReference type="PANTHER" id="PTHR28141:SF1">
    <property type="entry name" value="2',3'-CYCLIC-NUCLEOTIDE 3'-PHOSPHODIESTERASE"/>
    <property type="match status" value="1"/>
</dbReference>
<dbReference type="HOGENOM" id="CLU_088289_0_0_1"/>
<dbReference type="InterPro" id="IPR012386">
    <property type="entry name" value="Cyclic-nucl_3Pdiesterase"/>
</dbReference>
<comment type="similarity">
    <text evidence="2">Belongs to the 2H phosphoesterase superfamily. CPD1 family.</text>
</comment>
<dbReference type="InterPro" id="IPR009097">
    <property type="entry name" value="Cyclic_Pdiesterase"/>
</dbReference>